<keyword evidence="11" id="KW-1185">Reference proteome</keyword>
<feature type="transmembrane region" description="Helical" evidence="7">
    <location>
        <begin position="35"/>
        <end position="58"/>
    </location>
</feature>
<evidence type="ECO:0008006" key="12">
    <source>
        <dbReference type="Google" id="ProtNLM"/>
    </source>
</evidence>
<evidence type="ECO:0000313" key="11">
    <source>
        <dbReference type="Proteomes" id="UP000009296"/>
    </source>
</evidence>
<comment type="subcellular location">
    <subcellularLocation>
        <location evidence="1">Cell membrane</location>
        <topology evidence="1">Multi-pass membrane protein</topology>
    </subcellularLocation>
</comment>
<name>F8ALY3_METOI</name>
<keyword evidence="2" id="KW-1003">Cell membrane</keyword>
<evidence type="ECO:0000259" key="9">
    <source>
        <dbReference type="Pfam" id="PF12704"/>
    </source>
</evidence>
<dbReference type="KEGG" id="mok:Metok_0680"/>
<dbReference type="AlphaFoldDB" id="F8ALY3"/>
<evidence type="ECO:0000313" key="10">
    <source>
        <dbReference type="EMBL" id="AEH06658.1"/>
    </source>
</evidence>
<keyword evidence="5 7" id="KW-0472">Membrane</keyword>
<gene>
    <name evidence="10" type="ordered locus">Metok_0680</name>
</gene>
<feature type="transmembrane region" description="Helical" evidence="7">
    <location>
        <begin position="273"/>
        <end position="296"/>
    </location>
</feature>
<evidence type="ECO:0000256" key="6">
    <source>
        <dbReference type="ARBA" id="ARBA00038076"/>
    </source>
</evidence>
<dbReference type="STRING" id="647113.Metok_0680"/>
<feature type="transmembrane region" description="Helical" evidence="7">
    <location>
        <begin position="370"/>
        <end position="392"/>
    </location>
</feature>
<dbReference type="HOGENOM" id="CLU_000604_8_0_2"/>
<protein>
    <recommendedName>
        <fullName evidence="12">ABC3 transporter permease protein domain-containing protein</fullName>
    </recommendedName>
</protein>
<evidence type="ECO:0000256" key="3">
    <source>
        <dbReference type="ARBA" id="ARBA00022692"/>
    </source>
</evidence>
<dbReference type="InterPro" id="IPR003838">
    <property type="entry name" value="ABC3_permease_C"/>
</dbReference>
<evidence type="ECO:0000259" key="8">
    <source>
        <dbReference type="Pfam" id="PF02687"/>
    </source>
</evidence>
<evidence type="ECO:0000256" key="5">
    <source>
        <dbReference type="ARBA" id="ARBA00023136"/>
    </source>
</evidence>
<evidence type="ECO:0000256" key="7">
    <source>
        <dbReference type="SAM" id="Phobius"/>
    </source>
</evidence>
<organism evidence="10 11">
    <name type="scientific">Methanothermococcus okinawensis (strain DSM 14208 / JCM 11175 / IH1)</name>
    <dbReference type="NCBI Taxonomy" id="647113"/>
    <lineage>
        <taxon>Archaea</taxon>
        <taxon>Methanobacteriati</taxon>
        <taxon>Methanobacteriota</taxon>
        <taxon>Methanomada group</taxon>
        <taxon>Methanococci</taxon>
        <taxon>Methanococcales</taxon>
        <taxon>Methanococcaceae</taxon>
        <taxon>Methanothermococcus</taxon>
    </lineage>
</organism>
<dbReference type="PANTHER" id="PTHR30572">
    <property type="entry name" value="MEMBRANE COMPONENT OF TRANSPORTER-RELATED"/>
    <property type="match status" value="1"/>
</dbReference>
<keyword evidence="4 7" id="KW-1133">Transmembrane helix</keyword>
<feature type="domain" description="ABC3 transporter permease C-terminal" evidence="8">
    <location>
        <begin position="284"/>
        <end position="402"/>
    </location>
</feature>
<sequence>MIYVKIYYQFGETMKPMDIISFAGKNITQKRTQSLLTIIGIVIGIVAVVSLISLGYGVQNYIQEETGKLGANKIQILPMKQFGIPPTKLFEDKDVKAIKNTNGVDEVLYGWYGGVSIEHRDEKYFTSLFYAEPSTIKSVYSDVGGYGIEKGRWLSNNDKYKCIIGYGVAHNLFKKELGVGDAIYLNGKKFKIVGIMSQVGNQQDDNMVIIPMSSGEELFNKKGEYNYIMVKIKNGANVKKVSNNIKNNLKKSMGTDDFSILTAEQMAKSIGSILGVLTMFVAGVAGISLLVGAIGISNTMHMSILERRKDIGILKALGAETTTILSIFVFEAGFLGLLGGIVGLIIGLIIAKSVEIVAHNMGYGMIQAWISWELIVGVLVFSFIIGVISGYFPARSGAKLNPIDTLRGL</sequence>
<feature type="transmembrane region" description="Helical" evidence="7">
    <location>
        <begin position="317"/>
        <end position="350"/>
    </location>
</feature>
<evidence type="ECO:0000256" key="1">
    <source>
        <dbReference type="ARBA" id="ARBA00004651"/>
    </source>
</evidence>
<dbReference type="eggNOG" id="arCOG02312">
    <property type="taxonomic scope" value="Archaea"/>
</dbReference>
<evidence type="ECO:0000256" key="4">
    <source>
        <dbReference type="ARBA" id="ARBA00022989"/>
    </source>
</evidence>
<dbReference type="InterPro" id="IPR050250">
    <property type="entry name" value="Macrolide_Exporter_MacB"/>
</dbReference>
<accession>F8ALY3</accession>
<proteinExistence type="inferred from homology"/>
<dbReference type="EMBL" id="CP002792">
    <property type="protein sequence ID" value="AEH06658.1"/>
    <property type="molecule type" value="Genomic_DNA"/>
</dbReference>
<keyword evidence="3 7" id="KW-0812">Transmembrane</keyword>
<comment type="similarity">
    <text evidence="6">Belongs to the ABC-4 integral membrane protein family.</text>
</comment>
<dbReference type="PANTHER" id="PTHR30572:SF4">
    <property type="entry name" value="ABC TRANSPORTER PERMEASE YTRF"/>
    <property type="match status" value="1"/>
</dbReference>
<dbReference type="InterPro" id="IPR025857">
    <property type="entry name" value="MacB_PCD"/>
</dbReference>
<dbReference type="GO" id="GO:0005886">
    <property type="term" value="C:plasma membrane"/>
    <property type="evidence" value="ECO:0007669"/>
    <property type="project" value="UniProtKB-SubCell"/>
</dbReference>
<dbReference type="GO" id="GO:0022857">
    <property type="term" value="F:transmembrane transporter activity"/>
    <property type="evidence" value="ECO:0007669"/>
    <property type="project" value="TreeGrafter"/>
</dbReference>
<reference evidence="10" key="1">
    <citation type="submission" date="2011-05" db="EMBL/GenBank/DDBJ databases">
        <title>Complete sequence of chromosome of Methanothermococcus okinawensis IH1.</title>
        <authorList>
            <consortium name="US DOE Joint Genome Institute"/>
            <person name="Lucas S."/>
            <person name="Han J."/>
            <person name="Lapidus A."/>
            <person name="Cheng J.-F."/>
            <person name="Goodwin L."/>
            <person name="Pitluck S."/>
            <person name="Peters L."/>
            <person name="Mikhailova N."/>
            <person name="Held B."/>
            <person name="Han C."/>
            <person name="Tapia R."/>
            <person name="Land M."/>
            <person name="Hauser L."/>
            <person name="Kyrpides N."/>
            <person name="Ivanova N."/>
            <person name="Pagani I."/>
            <person name="Sieprawska-Lupa M."/>
            <person name="Takai K."/>
            <person name="Miyazaki J."/>
            <person name="Whitman W."/>
            <person name="Woyke T."/>
        </authorList>
    </citation>
    <scope>NUCLEOTIDE SEQUENCE</scope>
    <source>
        <strain evidence="10">IH1</strain>
    </source>
</reference>
<dbReference type="Proteomes" id="UP000009296">
    <property type="component" value="Chromosome"/>
</dbReference>
<dbReference type="Pfam" id="PF12704">
    <property type="entry name" value="MacB_PCD"/>
    <property type="match status" value="1"/>
</dbReference>
<evidence type="ECO:0000256" key="2">
    <source>
        <dbReference type="ARBA" id="ARBA00022475"/>
    </source>
</evidence>
<dbReference type="Pfam" id="PF02687">
    <property type="entry name" value="FtsX"/>
    <property type="match status" value="1"/>
</dbReference>
<feature type="domain" description="MacB-like periplasmic core" evidence="9">
    <location>
        <begin position="34"/>
        <end position="247"/>
    </location>
</feature>